<dbReference type="InterPro" id="IPR006517">
    <property type="entry name" value="Phage_terminase_lsu-like_C"/>
</dbReference>
<dbReference type="Proteomes" id="UP000184148">
    <property type="component" value="Unassembled WGS sequence"/>
</dbReference>
<reference evidence="2" key="1">
    <citation type="submission" date="2016-11" db="EMBL/GenBank/DDBJ databases">
        <authorList>
            <person name="Varghese N."/>
            <person name="Submissions S."/>
        </authorList>
    </citation>
    <scope>NUCLEOTIDE SEQUENCE [LARGE SCALE GENOMIC DNA]</scope>
    <source>
        <strain evidence="2">DSM 12395</strain>
    </source>
</reference>
<organism evidence="1 2">
    <name type="scientific">Desulforamulus putei DSM 12395</name>
    <dbReference type="NCBI Taxonomy" id="1121429"/>
    <lineage>
        <taxon>Bacteria</taxon>
        <taxon>Bacillati</taxon>
        <taxon>Bacillota</taxon>
        <taxon>Clostridia</taxon>
        <taxon>Eubacteriales</taxon>
        <taxon>Peptococcaceae</taxon>
        <taxon>Desulforamulus</taxon>
    </lineage>
</organism>
<proteinExistence type="predicted"/>
<name>A0A1M5BTN8_9FIRM</name>
<gene>
    <name evidence="1" type="ORF">SAMN02745133_02692</name>
</gene>
<dbReference type="Gene3D" id="3.40.50.300">
    <property type="entry name" value="P-loop containing nucleotide triphosphate hydrolases"/>
    <property type="match status" value="1"/>
</dbReference>
<dbReference type="STRING" id="1121429.SAMN02745133_02692"/>
<keyword evidence="2" id="KW-1185">Reference proteome</keyword>
<protein>
    <submittedName>
        <fullName evidence="1">Phage uncharacterized protein (Putative large terminase), C-terminal domain-containing protein</fullName>
    </submittedName>
</protein>
<dbReference type="InterPro" id="IPR027417">
    <property type="entry name" value="P-loop_NTPase"/>
</dbReference>
<accession>A0A1M5BTN8</accession>
<dbReference type="AlphaFoldDB" id="A0A1M5BTN8"/>
<dbReference type="RefSeq" id="WP_073239893.1">
    <property type="nucleotide sequence ID" value="NZ_FQUY01000025.1"/>
</dbReference>
<sequence length="585" mass="68239">MIKLDEYIQRLEEQDTELIQNMEYQKRLFEDYVMRNSQHLEVREKLLKEYRAGAELTGQKGLRKKLAAIDLGYFGRAYLPHYFVRESPPFHERLDDIWTQGVMKGKNPLTQHKEIARDKGCRRGTAAPRGHAKSTNFTFKDTLHAILYQYKHYPIILSDSSEQAEVFLTDIKTELEENRNIIEDFGNLKGRVWKSSVILTSTDIKVEAIGSGKKIRGRRHRNWRPDLIVLDDIENDENVNTPEQRKKLENWFYKAVSKAGDTYTDIVYIGTILHYDSLLSKVLKNPEYHCVKYRGVISFASNQELWAAWEAIYTDLENERRQEDAREFFEANKEEMLEGTEVLWEAKLSYYDLMIVRISEGEAAFNSEIQNDPIDPDSCTFNEEWFDFYDESSINFSDPEFIIVGANDPSLGKNKKSDTSSIIALAKSLRTGYMYIVEASIEKRKPDVIIDDAIEMSKRMKRDLKKPFYKFGVETVQFQYYFKDIMVKKSVEVGEYLPIEEIPNVQNKHVRIESLQPFIKNKYLKFNAKHKTLLQQFKEYPMGKNDDGPDGVEMAVRLALGIKGNTKVDYKSVLGRMLKFKRGAY</sequence>
<dbReference type="NCBIfam" id="TIGR01630">
    <property type="entry name" value="psiM2_ORF9"/>
    <property type="match status" value="1"/>
</dbReference>
<dbReference type="OrthoDB" id="378710at2"/>
<evidence type="ECO:0000313" key="1">
    <source>
        <dbReference type="EMBL" id="SHF45627.1"/>
    </source>
</evidence>
<evidence type="ECO:0000313" key="2">
    <source>
        <dbReference type="Proteomes" id="UP000184148"/>
    </source>
</evidence>
<dbReference type="EMBL" id="FQUY01000025">
    <property type="protein sequence ID" value="SHF45627.1"/>
    <property type="molecule type" value="Genomic_DNA"/>
</dbReference>